<dbReference type="Proteomes" id="UP000243686">
    <property type="component" value="Unassembled WGS sequence"/>
</dbReference>
<feature type="non-terminal residue" evidence="1">
    <location>
        <position position="173"/>
    </location>
</feature>
<organism evidence="1 2">
    <name type="scientific">Opisthorchis viverrini</name>
    <name type="common">Southeast Asian liver fluke</name>
    <dbReference type="NCBI Taxonomy" id="6198"/>
    <lineage>
        <taxon>Eukaryota</taxon>
        <taxon>Metazoa</taxon>
        <taxon>Spiralia</taxon>
        <taxon>Lophotrochozoa</taxon>
        <taxon>Platyhelminthes</taxon>
        <taxon>Trematoda</taxon>
        <taxon>Digenea</taxon>
        <taxon>Opisthorchiida</taxon>
        <taxon>Opisthorchiata</taxon>
        <taxon>Opisthorchiidae</taxon>
        <taxon>Opisthorchis</taxon>
    </lineage>
</organism>
<proteinExistence type="predicted"/>
<dbReference type="EMBL" id="KV897166">
    <property type="protein sequence ID" value="OON16538.1"/>
    <property type="molecule type" value="Genomic_DNA"/>
</dbReference>
<name>A0A1S8WQ11_OPIVI</name>
<protein>
    <submittedName>
        <fullName evidence="1">Uncharacterized protein</fullName>
    </submittedName>
</protein>
<evidence type="ECO:0000313" key="2">
    <source>
        <dbReference type="Proteomes" id="UP000243686"/>
    </source>
</evidence>
<reference evidence="1 2" key="1">
    <citation type="submission" date="2015-03" db="EMBL/GenBank/DDBJ databases">
        <title>Draft genome of the nematode, Opisthorchis viverrini.</title>
        <authorList>
            <person name="Mitreva M."/>
        </authorList>
    </citation>
    <scope>NUCLEOTIDE SEQUENCE [LARGE SCALE GENOMIC DNA]</scope>
    <source>
        <strain evidence="1">Khon Kaen</strain>
    </source>
</reference>
<gene>
    <name evidence="1" type="ORF">X801_07647</name>
</gene>
<sequence>MKFTDMRKFNHDCDKLDPIGEHKPTCPLMDSQSELTNLDNDVLRNESARVSSEMKATLLSSWSTEYFLIRISHCCAAALLVRTGYKQNASNRIVLGLDDFRNILKISHENILLPISWSTLHCEHSQGGPILDIQNATFIARNLHGLCQISLEEKSRELTGHSTDKYQPHEFTR</sequence>
<accession>A0A1S8WQ11</accession>
<keyword evidence="2" id="KW-1185">Reference proteome</keyword>
<evidence type="ECO:0000313" key="1">
    <source>
        <dbReference type="EMBL" id="OON16538.1"/>
    </source>
</evidence>
<dbReference type="AlphaFoldDB" id="A0A1S8WQ11"/>